<accession>A0ABW8CMJ2</accession>
<evidence type="ECO:0000256" key="5">
    <source>
        <dbReference type="ARBA" id="ARBA00023163"/>
    </source>
</evidence>
<proteinExistence type="inferred from homology"/>
<keyword evidence="3" id="KW-0805">Transcription regulation</keyword>
<feature type="domain" description="OmpR/PhoB-type" evidence="7">
    <location>
        <begin position="1"/>
        <end position="101"/>
    </location>
</feature>
<dbReference type="SUPFAM" id="SSF48452">
    <property type="entry name" value="TPR-like"/>
    <property type="match status" value="1"/>
</dbReference>
<comment type="similarity">
    <text evidence="1">Belongs to the AfsR/DnrI/RedD regulatory family.</text>
</comment>
<feature type="DNA-binding region" description="OmpR/PhoB-type" evidence="6">
    <location>
        <begin position="1"/>
        <end position="101"/>
    </location>
</feature>
<keyword evidence="5" id="KW-0804">Transcription</keyword>
<gene>
    <name evidence="8" type="ORF">ACIGXA_39350</name>
</gene>
<dbReference type="RefSeq" id="WP_399658183.1">
    <property type="nucleotide sequence ID" value="NZ_JBITYG010000019.1"/>
</dbReference>
<dbReference type="Pfam" id="PF03704">
    <property type="entry name" value="BTAD"/>
    <property type="match status" value="1"/>
</dbReference>
<reference evidence="8 9" key="1">
    <citation type="submission" date="2024-10" db="EMBL/GenBank/DDBJ databases">
        <title>The Natural Products Discovery Center: Release of the First 8490 Sequenced Strains for Exploring Actinobacteria Biosynthetic Diversity.</title>
        <authorList>
            <person name="Kalkreuter E."/>
            <person name="Kautsar S.A."/>
            <person name="Yang D."/>
            <person name="Bader C.D."/>
            <person name="Teijaro C.N."/>
            <person name="Fluegel L."/>
            <person name="Davis C.M."/>
            <person name="Simpson J.R."/>
            <person name="Lauterbach L."/>
            <person name="Steele A.D."/>
            <person name="Gui C."/>
            <person name="Meng S."/>
            <person name="Li G."/>
            <person name="Viehrig K."/>
            <person name="Ye F."/>
            <person name="Su P."/>
            <person name="Kiefer A.F."/>
            <person name="Nichols A."/>
            <person name="Cepeda A.J."/>
            <person name="Yan W."/>
            <person name="Fan B."/>
            <person name="Jiang Y."/>
            <person name="Adhikari A."/>
            <person name="Zheng C.-J."/>
            <person name="Schuster L."/>
            <person name="Cowan T.M."/>
            <person name="Smanski M.J."/>
            <person name="Chevrette M.G."/>
            <person name="De Carvalho L.P.S."/>
            <person name="Shen B."/>
        </authorList>
    </citation>
    <scope>NUCLEOTIDE SEQUENCE [LARGE SCALE GENOMIC DNA]</scope>
    <source>
        <strain evidence="8 9">NPDC053399</strain>
    </source>
</reference>
<dbReference type="CDD" id="cd15831">
    <property type="entry name" value="BTAD"/>
    <property type="match status" value="1"/>
</dbReference>
<sequence>MQFGVLGPLRIAVAGSAADVAVAPKVRTVLAMLLLHTDQVVPVPALMRDLWNESPPATGLRTLQTYILNCRKLLAQLTGRASADIARDTLVTRAGGYSFTSACGPVDWLDFQRLTDRGGKAIAAGDDRSGIQLMEQALELWRGDALADVPAGPVIEAKRRLLEESRLGAIGVLSEARIRKGMHREVTAQLVALTSEHQLHEGLHAQYMRALALSGRRAEALEVFSDLRVRLAAEIGIDPGYPLQQLQLAILKSHTGDI</sequence>
<dbReference type="PANTHER" id="PTHR35807">
    <property type="entry name" value="TRANSCRIPTIONAL REGULATOR REDD-RELATED"/>
    <property type="match status" value="1"/>
</dbReference>
<keyword evidence="9" id="KW-1185">Reference proteome</keyword>
<dbReference type="InterPro" id="IPR016032">
    <property type="entry name" value="Sig_transdc_resp-reg_C-effctor"/>
</dbReference>
<protein>
    <submittedName>
        <fullName evidence="8">BTAD domain-containing putative transcriptional regulator</fullName>
    </submittedName>
</protein>
<dbReference type="EMBL" id="JBITYG010000019">
    <property type="protein sequence ID" value="MFI9106571.1"/>
    <property type="molecule type" value="Genomic_DNA"/>
</dbReference>
<evidence type="ECO:0000313" key="9">
    <source>
        <dbReference type="Proteomes" id="UP001614394"/>
    </source>
</evidence>
<dbReference type="InterPro" id="IPR005158">
    <property type="entry name" value="BTAD"/>
</dbReference>
<dbReference type="InterPro" id="IPR011990">
    <property type="entry name" value="TPR-like_helical_dom_sf"/>
</dbReference>
<keyword evidence="4 6" id="KW-0238">DNA-binding</keyword>
<dbReference type="PROSITE" id="PS51755">
    <property type="entry name" value="OMPR_PHOB"/>
    <property type="match status" value="1"/>
</dbReference>
<dbReference type="Gene3D" id="1.10.10.10">
    <property type="entry name" value="Winged helix-like DNA-binding domain superfamily/Winged helix DNA-binding domain"/>
    <property type="match status" value="1"/>
</dbReference>
<dbReference type="Pfam" id="PF00486">
    <property type="entry name" value="Trans_reg_C"/>
    <property type="match status" value="1"/>
</dbReference>
<dbReference type="Proteomes" id="UP001614394">
    <property type="component" value="Unassembled WGS sequence"/>
</dbReference>
<evidence type="ECO:0000313" key="8">
    <source>
        <dbReference type="EMBL" id="MFI9106571.1"/>
    </source>
</evidence>
<evidence type="ECO:0000256" key="2">
    <source>
        <dbReference type="ARBA" id="ARBA00023012"/>
    </source>
</evidence>
<dbReference type="InterPro" id="IPR051677">
    <property type="entry name" value="AfsR-DnrI-RedD_regulator"/>
</dbReference>
<dbReference type="PANTHER" id="PTHR35807:SF1">
    <property type="entry name" value="TRANSCRIPTIONAL REGULATOR REDD"/>
    <property type="match status" value="1"/>
</dbReference>
<comment type="caution">
    <text evidence="8">The sequence shown here is derived from an EMBL/GenBank/DDBJ whole genome shotgun (WGS) entry which is preliminary data.</text>
</comment>
<evidence type="ECO:0000256" key="6">
    <source>
        <dbReference type="PROSITE-ProRule" id="PRU01091"/>
    </source>
</evidence>
<dbReference type="SUPFAM" id="SSF46894">
    <property type="entry name" value="C-terminal effector domain of the bipartite response regulators"/>
    <property type="match status" value="1"/>
</dbReference>
<dbReference type="InterPro" id="IPR001867">
    <property type="entry name" value="OmpR/PhoB-type_DNA-bd"/>
</dbReference>
<organism evidence="8 9">
    <name type="scientific">Streptomyces fildesensis</name>
    <dbReference type="NCBI Taxonomy" id="375757"/>
    <lineage>
        <taxon>Bacteria</taxon>
        <taxon>Bacillati</taxon>
        <taxon>Actinomycetota</taxon>
        <taxon>Actinomycetes</taxon>
        <taxon>Kitasatosporales</taxon>
        <taxon>Streptomycetaceae</taxon>
        <taxon>Streptomyces</taxon>
    </lineage>
</organism>
<name>A0ABW8CMJ2_9ACTN</name>
<evidence type="ECO:0000256" key="3">
    <source>
        <dbReference type="ARBA" id="ARBA00023015"/>
    </source>
</evidence>
<evidence type="ECO:0000256" key="4">
    <source>
        <dbReference type="ARBA" id="ARBA00023125"/>
    </source>
</evidence>
<dbReference type="SMART" id="SM01043">
    <property type="entry name" value="BTAD"/>
    <property type="match status" value="1"/>
</dbReference>
<evidence type="ECO:0000259" key="7">
    <source>
        <dbReference type="PROSITE" id="PS51755"/>
    </source>
</evidence>
<evidence type="ECO:0000256" key="1">
    <source>
        <dbReference type="ARBA" id="ARBA00005820"/>
    </source>
</evidence>
<dbReference type="InterPro" id="IPR036388">
    <property type="entry name" value="WH-like_DNA-bd_sf"/>
</dbReference>
<dbReference type="SMART" id="SM00862">
    <property type="entry name" value="Trans_reg_C"/>
    <property type="match status" value="1"/>
</dbReference>
<dbReference type="Gene3D" id="1.25.40.10">
    <property type="entry name" value="Tetratricopeptide repeat domain"/>
    <property type="match status" value="1"/>
</dbReference>
<keyword evidence="2" id="KW-0902">Two-component regulatory system</keyword>